<keyword evidence="2" id="KW-1185">Reference proteome</keyword>
<evidence type="ECO:0000313" key="2">
    <source>
        <dbReference type="Proteomes" id="UP001140513"/>
    </source>
</evidence>
<dbReference type="RefSeq" id="XP_056069729.1">
    <property type="nucleotide sequence ID" value="XM_056215482.1"/>
</dbReference>
<accession>A0A9W8XHL0</accession>
<dbReference type="GeneID" id="80910243"/>
<name>A0A9W8XHL0_9PLEO</name>
<sequence>MHLLQSYDEVRAEVLMNPPRGSPAYFKAAHLDAGAPSWSPRPPSDSEQQKITEVRKMQSVIRERVGAGKSPSMDDMKAILMPYGAEWAGILPLYQLAVNTMDQGVQVR</sequence>
<comment type="caution">
    <text evidence="1">The sequence shown here is derived from an EMBL/GenBank/DDBJ whole genome shotgun (WGS) entry which is preliminary data.</text>
</comment>
<protein>
    <submittedName>
        <fullName evidence="1">Uncharacterized protein</fullName>
    </submittedName>
</protein>
<dbReference type="Proteomes" id="UP001140513">
    <property type="component" value="Unassembled WGS sequence"/>
</dbReference>
<reference evidence="1" key="1">
    <citation type="submission" date="2022-10" db="EMBL/GenBank/DDBJ databases">
        <title>Tapping the CABI collections for fungal endophytes: first genome assemblies for Collariella, Neodidymelliopsis, Ascochyta clinopodiicola, Didymella pomorum, Didymosphaeria variabile, Neocosmospora piperis and Neocucurbitaria cava.</title>
        <authorList>
            <person name="Hill R."/>
        </authorList>
    </citation>
    <scope>NUCLEOTIDE SEQUENCE</scope>
    <source>
        <strain evidence="1">IMI 356815</strain>
    </source>
</reference>
<evidence type="ECO:0000313" key="1">
    <source>
        <dbReference type="EMBL" id="KAJ4351373.1"/>
    </source>
</evidence>
<dbReference type="EMBL" id="JAPEUX010000005">
    <property type="protein sequence ID" value="KAJ4351373.1"/>
    <property type="molecule type" value="Genomic_DNA"/>
</dbReference>
<dbReference type="AlphaFoldDB" id="A0A9W8XHL0"/>
<gene>
    <name evidence="1" type="ORF">N0V89_006713</name>
</gene>
<dbReference type="OrthoDB" id="432970at2759"/>
<organism evidence="1 2">
    <name type="scientific">Didymosphaeria variabile</name>
    <dbReference type="NCBI Taxonomy" id="1932322"/>
    <lineage>
        <taxon>Eukaryota</taxon>
        <taxon>Fungi</taxon>
        <taxon>Dikarya</taxon>
        <taxon>Ascomycota</taxon>
        <taxon>Pezizomycotina</taxon>
        <taxon>Dothideomycetes</taxon>
        <taxon>Pleosporomycetidae</taxon>
        <taxon>Pleosporales</taxon>
        <taxon>Massarineae</taxon>
        <taxon>Didymosphaeriaceae</taxon>
        <taxon>Didymosphaeria</taxon>
    </lineage>
</organism>
<proteinExistence type="predicted"/>